<gene>
    <name evidence="5" type="ORF">IPN02_14505</name>
</gene>
<dbReference type="GO" id="GO:0016747">
    <property type="term" value="F:acyltransferase activity, transferring groups other than amino-acyl groups"/>
    <property type="evidence" value="ECO:0007669"/>
    <property type="project" value="InterPro"/>
</dbReference>
<dbReference type="AlphaFoldDB" id="A0A936NEQ9"/>
<comment type="caution">
    <text evidence="5">The sequence shown here is derived from an EMBL/GenBank/DDBJ whole genome shotgun (WGS) entry which is preliminary data.</text>
</comment>
<dbReference type="EMBL" id="JADJZA010000008">
    <property type="protein sequence ID" value="MBK9298013.1"/>
    <property type="molecule type" value="Genomic_DNA"/>
</dbReference>
<feature type="region of interest" description="Disordered" evidence="3">
    <location>
        <begin position="1"/>
        <end position="28"/>
    </location>
</feature>
<evidence type="ECO:0000313" key="6">
    <source>
        <dbReference type="Proteomes" id="UP000727993"/>
    </source>
</evidence>
<name>A0A936NEQ9_9ACTN</name>
<dbReference type="InterPro" id="IPR016181">
    <property type="entry name" value="Acyl_CoA_acyltransferase"/>
</dbReference>
<keyword evidence="2" id="KW-0012">Acyltransferase</keyword>
<organism evidence="5 6">
    <name type="scientific">Candidatus Neomicrothrix subdominans</name>
    <dbReference type="NCBI Taxonomy" id="2954438"/>
    <lineage>
        <taxon>Bacteria</taxon>
        <taxon>Bacillati</taxon>
        <taxon>Actinomycetota</taxon>
        <taxon>Acidimicrobiia</taxon>
        <taxon>Acidimicrobiales</taxon>
        <taxon>Microthrixaceae</taxon>
        <taxon>Candidatus Neomicrothrix</taxon>
    </lineage>
</organism>
<reference evidence="5 6" key="1">
    <citation type="submission" date="2020-10" db="EMBL/GenBank/DDBJ databases">
        <title>Connecting structure to function with the recovery of over 1000 high-quality activated sludge metagenome-assembled genomes encoding full-length rRNA genes using long-read sequencing.</title>
        <authorList>
            <person name="Singleton C.M."/>
            <person name="Petriglieri F."/>
            <person name="Kristensen J.M."/>
            <person name="Kirkegaard R.H."/>
            <person name="Michaelsen T.Y."/>
            <person name="Andersen M.H."/>
            <person name="Karst S.M."/>
            <person name="Dueholm M.S."/>
            <person name="Nielsen P.H."/>
            <person name="Albertsen M."/>
        </authorList>
    </citation>
    <scope>NUCLEOTIDE SEQUENCE [LARGE SCALE GENOMIC DNA]</scope>
    <source>
        <strain evidence="5">Lyne_18-Q3-R50-59_MAXAC.006</strain>
    </source>
</reference>
<proteinExistence type="predicted"/>
<evidence type="ECO:0000259" key="4">
    <source>
        <dbReference type="PROSITE" id="PS51186"/>
    </source>
</evidence>
<dbReference type="PROSITE" id="PS51186">
    <property type="entry name" value="GNAT"/>
    <property type="match status" value="1"/>
</dbReference>
<evidence type="ECO:0000256" key="2">
    <source>
        <dbReference type="ARBA" id="ARBA00023315"/>
    </source>
</evidence>
<evidence type="ECO:0000313" key="5">
    <source>
        <dbReference type="EMBL" id="MBK9298013.1"/>
    </source>
</evidence>
<dbReference type="Proteomes" id="UP000727993">
    <property type="component" value="Unassembled WGS sequence"/>
</dbReference>
<feature type="domain" description="N-acetyltransferase" evidence="4">
    <location>
        <begin position="30"/>
        <end position="184"/>
    </location>
</feature>
<evidence type="ECO:0000256" key="3">
    <source>
        <dbReference type="SAM" id="MobiDB-lite"/>
    </source>
</evidence>
<evidence type="ECO:0000256" key="1">
    <source>
        <dbReference type="ARBA" id="ARBA00022679"/>
    </source>
</evidence>
<accession>A0A936NEQ9</accession>
<dbReference type="PANTHER" id="PTHR43877:SF1">
    <property type="entry name" value="ACETYLTRANSFERASE"/>
    <property type="match status" value="1"/>
</dbReference>
<dbReference type="Pfam" id="PF13508">
    <property type="entry name" value="Acetyltransf_7"/>
    <property type="match status" value="1"/>
</dbReference>
<dbReference type="Gene3D" id="3.40.630.30">
    <property type="match status" value="1"/>
</dbReference>
<dbReference type="CDD" id="cd04301">
    <property type="entry name" value="NAT_SF"/>
    <property type="match status" value="1"/>
</dbReference>
<dbReference type="InterPro" id="IPR000182">
    <property type="entry name" value="GNAT_dom"/>
</dbReference>
<keyword evidence="1" id="KW-0808">Transferase</keyword>
<sequence>MADVLNSEKPSRSGVEHRNHRARCGGPSTFSIRRYNSPDDTEVLRDLINRSLRGLSGHLHSKVAFDRHERHLRSDAFALELDAMSFWVVVDVGNSVRGCGGWAADPSCTAARIREVFVDPDASRCGAGSLLVSEAIIDARLAGFELIWVSSSQYAVPFYESLGFVTNGPPSTDNLPSVPMVLNS</sequence>
<dbReference type="PANTHER" id="PTHR43877">
    <property type="entry name" value="AMINOALKYLPHOSPHONATE N-ACETYLTRANSFERASE-RELATED-RELATED"/>
    <property type="match status" value="1"/>
</dbReference>
<dbReference type="InterPro" id="IPR050832">
    <property type="entry name" value="Bact_Acetyltransf"/>
</dbReference>
<protein>
    <submittedName>
        <fullName evidence="5">GNAT family N-acetyltransferase</fullName>
    </submittedName>
</protein>
<dbReference type="SUPFAM" id="SSF55729">
    <property type="entry name" value="Acyl-CoA N-acyltransferases (Nat)"/>
    <property type="match status" value="1"/>
</dbReference>